<dbReference type="InterPro" id="IPR035421">
    <property type="entry name" value="Terminase_6C"/>
</dbReference>
<feature type="domain" description="Terminase large subunit gp17-like C-terminal" evidence="2">
    <location>
        <begin position="314"/>
        <end position="465"/>
    </location>
</feature>
<organism evidence="3 4">
    <name type="scientific">Hyphobacterium vulgare</name>
    <dbReference type="NCBI Taxonomy" id="1736751"/>
    <lineage>
        <taxon>Bacteria</taxon>
        <taxon>Pseudomonadati</taxon>
        <taxon>Pseudomonadota</taxon>
        <taxon>Alphaproteobacteria</taxon>
        <taxon>Maricaulales</taxon>
        <taxon>Maricaulaceae</taxon>
        <taxon>Hyphobacterium</taxon>
    </lineage>
</organism>
<accession>A0ABV6ZVF5</accession>
<evidence type="ECO:0000259" key="2">
    <source>
        <dbReference type="Pfam" id="PF17289"/>
    </source>
</evidence>
<name>A0ABV6ZVF5_9PROT</name>
<comment type="caution">
    <text evidence="3">The sequence shown here is derived from an EMBL/GenBank/DDBJ whole genome shotgun (WGS) entry which is preliminary data.</text>
</comment>
<dbReference type="RefSeq" id="WP_343164793.1">
    <property type="nucleotide sequence ID" value="NZ_JBHRSV010000003.1"/>
</dbReference>
<evidence type="ECO:0000256" key="1">
    <source>
        <dbReference type="ARBA" id="ARBA00022612"/>
    </source>
</evidence>
<evidence type="ECO:0000313" key="3">
    <source>
        <dbReference type="EMBL" id="MFC2925427.1"/>
    </source>
</evidence>
<dbReference type="Gene3D" id="3.30.420.240">
    <property type="match status" value="1"/>
</dbReference>
<keyword evidence="1" id="KW-1188">Viral release from host cell</keyword>
<dbReference type="EMBL" id="JBHRSV010000003">
    <property type="protein sequence ID" value="MFC2925427.1"/>
    <property type="molecule type" value="Genomic_DNA"/>
</dbReference>
<dbReference type="Pfam" id="PF17289">
    <property type="entry name" value="Terminase_6C"/>
    <property type="match status" value="1"/>
</dbReference>
<reference evidence="4" key="1">
    <citation type="journal article" date="2019" name="Int. J. Syst. Evol. Microbiol.">
        <title>The Global Catalogue of Microorganisms (GCM) 10K type strain sequencing project: providing services to taxonomists for standard genome sequencing and annotation.</title>
        <authorList>
            <consortium name="The Broad Institute Genomics Platform"/>
            <consortium name="The Broad Institute Genome Sequencing Center for Infectious Disease"/>
            <person name="Wu L."/>
            <person name="Ma J."/>
        </authorList>
    </citation>
    <scope>NUCLEOTIDE SEQUENCE [LARGE SCALE GENOMIC DNA]</scope>
    <source>
        <strain evidence="4">KCTC 52487</strain>
    </source>
</reference>
<evidence type="ECO:0000313" key="4">
    <source>
        <dbReference type="Proteomes" id="UP001595379"/>
    </source>
</evidence>
<protein>
    <recommendedName>
        <fullName evidence="2">Terminase large subunit gp17-like C-terminal domain-containing protein</fullName>
    </recommendedName>
</protein>
<gene>
    <name evidence="3" type="ORF">ACFOOR_04850</name>
</gene>
<sequence>MPIEASKAAVYAAARTDFKSFVRLAFRWVHPGVPFADNFHIDALCFELERVRSGETRRLAINLPPRTLKSFIVSVAWPAFLLGQDPSKKVFVVSHNESLALEHAVRFRALMDHPELKTVFPTLKPQPTKNAEFQFTTSKLGGRTSLTTFAGVTGMGADVIILDDPISALDAASEKACNKVAHWIKHTLSTRFNNMATGVMICVMQRLSIWDPHSQLTQTGKWRKLILSAKATATVNVQTGPDIHHEWKKGELLHPARLPQFVLDETAQDLGAHHYQAQFMQAPLPAGGGLIDVNKFRTYSGFPRKTADSHLISVDSAGGGPTAKSYSVIMVFAVFDGHLYLRYVWRKRADFVELRSQTMNAINRFRPADVLIEKASTGIALAAEVHNLLQKHQSDGTGWGARLHPVNPTISKEARWAQASLLIAQGRLHIPAPNEMSWVDPFVNECRTFPEGANDDQVDALSQALYGYRRLYDLVGESKVTLIPMG</sequence>
<dbReference type="Proteomes" id="UP001595379">
    <property type="component" value="Unassembled WGS sequence"/>
</dbReference>
<keyword evidence="4" id="KW-1185">Reference proteome</keyword>
<proteinExistence type="predicted"/>